<evidence type="ECO:0000313" key="3">
    <source>
        <dbReference type="Proteomes" id="UP000198717"/>
    </source>
</evidence>
<protein>
    <recommendedName>
        <fullName evidence="5">Gliding motility protein</fullName>
    </recommendedName>
</protein>
<reference evidence="1 4" key="2">
    <citation type="submission" date="2019-07" db="EMBL/GenBank/DDBJ databases">
        <title>Whole genome shotgun sequence of Myxococcus virescens NBRC 100334.</title>
        <authorList>
            <person name="Hosoyama A."/>
            <person name="Uohara A."/>
            <person name="Ohji S."/>
            <person name="Ichikawa N."/>
        </authorList>
    </citation>
    <scope>NUCLEOTIDE SEQUENCE [LARGE SCALE GENOMIC DNA]</scope>
    <source>
        <strain evidence="1 4">NBRC 100334</strain>
    </source>
</reference>
<evidence type="ECO:0000313" key="2">
    <source>
        <dbReference type="EMBL" id="SDF06339.1"/>
    </source>
</evidence>
<organism evidence="1 4">
    <name type="scientific">Myxococcus virescens</name>
    <dbReference type="NCBI Taxonomy" id="83456"/>
    <lineage>
        <taxon>Bacteria</taxon>
        <taxon>Pseudomonadati</taxon>
        <taxon>Myxococcota</taxon>
        <taxon>Myxococcia</taxon>
        <taxon>Myxococcales</taxon>
        <taxon>Cystobacterineae</taxon>
        <taxon>Myxococcaceae</taxon>
        <taxon>Myxococcus</taxon>
    </lineage>
</organism>
<proteinExistence type="predicted"/>
<dbReference type="EMBL" id="FNAJ01000019">
    <property type="protein sequence ID" value="SDF06339.1"/>
    <property type="molecule type" value="Genomic_DNA"/>
</dbReference>
<sequence length="513" mass="56624">MKPTPGDIFVVHTPRLDAYTAVQVTALKVEGKDELACVLALDWVGPSLPDAAEVAAMAPAHFNFFFWKDHCVHVWASAEVPRGFTRVGHRPPLVVEDVNSYSGWPSGSALYSQRRWEAIPQAQRDAFKQMVAARDEQVLFTVGDMEVRRSMQRLDTARLAAASDLSVFEALPILTSVNADAPIPGLFDFIRRRPFVYESAVLKHGERRVDLRGAQLSRLTLDVTGVHELYLNDGLEDLSLVGQPDPALKIHGEADGRWLTLSLGAPDMPWSGLDTLDSLHLRAARDVDASRIVRRFPNLTELRIWGAPGYLRNTAELAKLPALAMLTLSDLFGMSPDEFPGPEQLPHLGMLWLTSIPADVAAQVKKAYKAAAREGLDLSVRQPRKADWLAENLDNPFRVWDGADNITPAQAKKAAALYRQARSAALKAVSEGDRSPAALVSALTPIVTAYTDGFNKLDARNTFIFTEEREQIYLALLGIFDAVDERLRSTEGTPAEPLNREALVSVMDSIRDF</sequence>
<comment type="caution">
    <text evidence="1">The sequence shown here is derived from an EMBL/GenBank/DDBJ whole genome shotgun (WGS) entry which is preliminary data.</text>
</comment>
<dbReference type="Proteomes" id="UP000198717">
    <property type="component" value="Unassembled WGS sequence"/>
</dbReference>
<dbReference type="Proteomes" id="UP000321224">
    <property type="component" value="Unassembled WGS sequence"/>
</dbReference>
<reference evidence="2 3" key="1">
    <citation type="submission" date="2016-10" db="EMBL/GenBank/DDBJ databases">
        <authorList>
            <person name="Varghese N."/>
            <person name="Submissions S."/>
        </authorList>
    </citation>
    <scope>NUCLEOTIDE SEQUENCE [LARGE SCALE GENOMIC DNA]</scope>
    <source>
        <strain evidence="2 3">DSM 2260</strain>
    </source>
</reference>
<dbReference type="AlphaFoldDB" id="A0A511HFU5"/>
<evidence type="ECO:0000313" key="1">
    <source>
        <dbReference type="EMBL" id="GEL72433.1"/>
    </source>
</evidence>
<evidence type="ECO:0008006" key="5">
    <source>
        <dbReference type="Google" id="ProtNLM"/>
    </source>
</evidence>
<dbReference type="RefSeq" id="WP_090494571.1">
    <property type="nucleotide sequence ID" value="NZ_BJVY01000024.1"/>
</dbReference>
<keyword evidence="3" id="KW-1185">Reference proteome</keyword>
<evidence type="ECO:0000313" key="4">
    <source>
        <dbReference type="Proteomes" id="UP000321224"/>
    </source>
</evidence>
<accession>A0A511HFU5</accession>
<gene>
    <name evidence="1" type="ORF">MVI01_42170</name>
    <name evidence="2" type="ORF">SAMN04488504_11910</name>
</gene>
<name>A0A511HFU5_9BACT</name>
<dbReference type="EMBL" id="BJVY01000024">
    <property type="protein sequence ID" value="GEL72433.1"/>
    <property type="molecule type" value="Genomic_DNA"/>
</dbReference>